<feature type="region of interest" description="Disordered" evidence="1">
    <location>
        <begin position="369"/>
        <end position="426"/>
    </location>
</feature>
<dbReference type="Gene3D" id="1.20.5.170">
    <property type="match status" value="1"/>
</dbReference>
<dbReference type="EMBL" id="QZAF01000674">
    <property type="protein sequence ID" value="THV65320.1"/>
    <property type="molecule type" value="Genomic_DNA"/>
</dbReference>
<comment type="caution">
    <text evidence="3">The sequence shown here is derived from an EMBL/GenBank/DDBJ whole genome shotgun (WGS) entry which is preliminary data.</text>
</comment>
<feature type="compositionally biased region" description="Polar residues" evidence="1">
    <location>
        <begin position="369"/>
        <end position="379"/>
    </location>
</feature>
<evidence type="ECO:0000259" key="2">
    <source>
        <dbReference type="PROSITE" id="PS00036"/>
    </source>
</evidence>
<feature type="compositionally biased region" description="Polar residues" evidence="1">
    <location>
        <begin position="168"/>
        <end position="193"/>
    </location>
</feature>
<feature type="compositionally biased region" description="Basic and acidic residues" evidence="1">
    <location>
        <begin position="246"/>
        <end position="257"/>
    </location>
</feature>
<accession>A0A4S8S570</accession>
<feature type="compositionally biased region" description="Polar residues" evidence="1">
    <location>
        <begin position="216"/>
        <end position="228"/>
    </location>
</feature>
<feature type="region of interest" description="Disordered" evidence="1">
    <location>
        <begin position="311"/>
        <end position="356"/>
    </location>
</feature>
<evidence type="ECO:0000313" key="3">
    <source>
        <dbReference type="EMBL" id="THV65320.1"/>
    </source>
</evidence>
<feature type="region of interest" description="Disordered" evidence="1">
    <location>
        <begin position="468"/>
        <end position="498"/>
    </location>
</feature>
<organism evidence="3 4">
    <name type="scientific">Aureobasidium pullulans</name>
    <name type="common">Black yeast</name>
    <name type="synonym">Pullularia pullulans</name>
    <dbReference type="NCBI Taxonomy" id="5580"/>
    <lineage>
        <taxon>Eukaryota</taxon>
        <taxon>Fungi</taxon>
        <taxon>Dikarya</taxon>
        <taxon>Ascomycota</taxon>
        <taxon>Pezizomycotina</taxon>
        <taxon>Dothideomycetes</taxon>
        <taxon>Dothideomycetidae</taxon>
        <taxon>Dothideales</taxon>
        <taxon>Saccotheciaceae</taxon>
        <taxon>Aureobasidium</taxon>
    </lineage>
</organism>
<dbReference type="Proteomes" id="UP000304951">
    <property type="component" value="Unassembled WGS sequence"/>
</dbReference>
<evidence type="ECO:0000313" key="4">
    <source>
        <dbReference type="Proteomes" id="UP000304951"/>
    </source>
</evidence>
<feature type="compositionally biased region" description="Polar residues" evidence="1">
    <location>
        <begin position="311"/>
        <end position="326"/>
    </location>
</feature>
<name>A0A4S8S570_AURPU</name>
<dbReference type="AlphaFoldDB" id="A0A4S8S570"/>
<dbReference type="GO" id="GO:0003700">
    <property type="term" value="F:DNA-binding transcription factor activity"/>
    <property type="evidence" value="ECO:0007669"/>
    <property type="project" value="InterPro"/>
</dbReference>
<gene>
    <name evidence="3" type="ORF">D6D28_09187</name>
</gene>
<feature type="region of interest" description="Disordered" evidence="1">
    <location>
        <begin position="113"/>
        <end position="297"/>
    </location>
</feature>
<feature type="domain" description="BZIP" evidence="2">
    <location>
        <begin position="473"/>
        <end position="487"/>
    </location>
</feature>
<reference evidence="3 4" key="1">
    <citation type="submission" date="2018-10" db="EMBL/GenBank/DDBJ databases">
        <title>Fifty Aureobasidium pullulans genomes reveal a recombining polyextremotolerant generalist.</title>
        <authorList>
            <person name="Gostincar C."/>
            <person name="Turk M."/>
            <person name="Zajc J."/>
            <person name="Gunde-Cimerman N."/>
        </authorList>
    </citation>
    <scope>NUCLEOTIDE SEQUENCE [LARGE SCALE GENOMIC DNA]</scope>
    <source>
        <strain evidence="3 4">EXF-11900</strain>
    </source>
</reference>
<feature type="compositionally biased region" description="Low complexity" evidence="1">
    <location>
        <begin position="603"/>
        <end position="620"/>
    </location>
</feature>
<sequence>MPLSIFVDASCPPVLNDATVPNQAPALSGPRVLCCHVISDSPQPADRSYITGLGSFVWDVYRSTSSVKLATPDFAPRPCHALSHDQGHHNQHFGISRSIPDYRPLRYDSPFLSVEGGDRNASNHGQQRSWSASWEGKQAQSKDFMSHWSNGQGPPSTYDNDGHARSVAPTSHSRHASNTSSAYPGSTTTSPASQRHGPELLPPRGLELPPLVRTPVSPSVPRSVTLPSVLNPVTDDQATSNQRRRKADEIDSPRDRAPILPPLGPTSHGPASFSRTGSNTPLPLLTEPLNNAPRRMLTPKSPLRRAISLSHLNPSNGMMDAQQNPFPVSPRSRPYSIQPGTSGAPPLPAPPAISYAHPGFIQTNHLARTASPESGSAQRYSASPSPDYSAYDQTSPPGDAHMPGYLSVSDAHRGRGLSMTPGSSAPHVSDSYHVALNSGPGQNSLQMMTLKTTEGDVRFPVEVQQASRVADEKRRRNAGASARFRERRKRKEMEASQTISRLEQQVKEMTEDADFYRHDRDMLASILSQIPGGRDHLPRPQSPRTKRNGSLPTHKSQEQYLDGQGNSPEPIRNVRKRGDSPIPQTYVHAPMQSHAPPPPPPANTMMPQHQMQAHQHTQMPLHSVHASPLPPSSMAHAAMSASNLSHQPPPSIMQAPPMTGPINPFARHEPNNRFHMSAHSR</sequence>
<feature type="compositionally biased region" description="Polar residues" evidence="1">
    <location>
        <begin position="120"/>
        <end position="159"/>
    </location>
</feature>
<feature type="compositionally biased region" description="Low complexity" evidence="1">
    <location>
        <begin position="202"/>
        <end position="211"/>
    </location>
</feature>
<feature type="region of interest" description="Disordered" evidence="1">
    <location>
        <begin position="528"/>
        <end position="637"/>
    </location>
</feature>
<protein>
    <recommendedName>
        <fullName evidence="2">BZIP domain-containing protein</fullName>
    </recommendedName>
</protein>
<feature type="compositionally biased region" description="Low complexity" evidence="1">
    <location>
        <begin position="380"/>
        <end position="392"/>
    </location>
</feature>
<evidence type="ECO:0000256" key="1">
    <source>
        <dbReference type="SAM" id="MobiDB-lite"/>
    </source>
</evidence>
<feature type="compositionally biased region" description="Low complexity" evidence="1">
    <location>
        <begin position="279"/>
        <end position="293"/>
    </location>
</feature>
<dbReference type="PROSITE" id="PS00036">
    <property type="entry name" value="BZIP_BASIC"/>
    <property type="match status" value="1"/>
</dbReference>
<proteinExistence type="predicted"/>
<dbReference type="InterPro" id="IPR004827">
    <property type="entry name" value="bZIP"/>
</dbReference>